<dbReference type="Gene3D" id="2.60.40.1180">
    <property type="entry name" value="Golgi alpha-mannosidase II"/>
    <property type="match status" value="2"/>
</dbReference>
<dbReference type="CDD" id="cd06602">
    <property type="entry name" value="GH31_MGAM_SI_GAA"/>
    <property type="match status" value="1"/>
</dbReference>
<keyword evidence="2" id="KW-0732">Signal</keyword>
<evidence type="ECO:0000313" key="10">
    <source>
        <dbReference type="Proteomes" id="UP000596742"/>
    </source>
</evidence>
<dbReference type="EC" id="3.2.1.20" evidence="9"/>
<dbReference type="InterPro" id="IPR013780">
    <property type="entry name" value="Glyco_hydro_b"/>
</dbReference>
<evidence type="ECO:0000256" key="6">
    <source>
        <dbReference type="RuleBase" id="RU361185"/>
    </source>
</evidence>
<dbReference type="EMBL" id="UYJE01001840">
    <property type="protein sequence ID" value="VDI05656.1"/>
    <property type="molecule type" value="Genomic_DNA"/>
</dbReference>
<dbReference type="FunFam" id="2.60.40.1180:FF:000044">
    <property type="entry name" value="Alpha-glucosidase 1"/>
    <property type="match status" value="1"/>
</dbReference>
<reference evidence="9" key="1">
    <citation type="submission" date="2018-11" db="EMBL/GenBank/DDBJ databases">
        <authorList>
            <person name="Alioto T."/>
            <person name="Alioto T."/>
        </authorList>
    </citation>
    <scope>NUCLEOTIDE SEQUENCE</scope>
</reference>
<protein>
    <submittedName>
        <fullName evidence="9">Lysosomal alpha-glucosidase</fullName>
        <ecNumber evidence="9">3.2.1.20</ecNumber>
    </submittedName>
</protein>
<comment type="caution">
    <text evidence="9">The sequence shown here is derived from an EMBL/GenBank/DDBJ whole genome shotgun (WGS) entry which is preliminary data.</text>
</comment>
<evidence type="ECO:0000259" key="8">
    <source>
        <dbReference type="Pfam" id="PF21365"/>
    </source>
</evidence>
<evidence type="ECO:0000259" key="7">
    <source>
        <dbReference type="Pfam" id="PF01055"/>
    </source>
</evidence>
<dbReference type="Gene3D" id="2.60.40.1760">
    <property type="entry name" value="glycosyl hydrolase (family 31)"/>
    <property type="match status" value="1"/>
</dbReference>
<keyword evidence="4" id="KW-0325">Glycoprotein</keyword>
<evidence type="ECO:0000256" key="1">
    <source>
        <dbReference type="ARBA" id="ARBA00007806"/>
    </source>
</evidence>
<dbReference type="InterPro" id="IPR048395">
    <property type="entry name" value="Glyco_hydro_31_C"/>
</dbReference>
<dbReference type="PROSITE" id="PS00129">
    <property type="entry name" value="GLYCOSYL_HYDROL_F31_1"/>
    <property type="match status" value="1"/>
</dbReference>
<dbReference type="OrthoDB" id="5839090at2759"/>
<sequence>MEVGLVKTNPVSVNYKTTGGILDFYVFLGPSPDDVIQQYSEVIGKTMMPPYWSLGFHLCRWGYTNTANLRLIVDDMRKKQIPYDTQWVDIDYMDSYKDWTLDPNNFNDLPNLVNDLHSYGMHFIPIVDPGISNTVGYAPYDDGLNRGIFIKTHDNSSFIVGKVWPGNTVFPDFTHPDAGNYWYTHAKAFHDQVNYDGLWIDMNEPANFVKGSLTGCTAGTNDDPPFVPPISGDMTDKTLCTSAQQHLSSHYNLHSLYGHFEAKATYETLMRIRGKRSLIISRSTFAGSGKYTGHWTGDNHSTWADLIYSISGIINFNMFGIPMVGADICGFAGTVDVELCTRWLQLGSFYPFMRNHRDRDGDGQDPASSMFTSTLPIMKKALEQRYRLLPYLYTLFYRSHIDGKPVIRPLFFQFPQDPKTYDIDRQFLWGSGLLISPVLVKGATTVTAYLPAGNWFDIETGVESMGGTHVFDAPLSKINAHIRGGVIIPTQDHDVTTTRSRVKDFTLLVALSTTGLASGELFWDNGESYGTTGGQNNNFIEFKAENARLTSTVVLYDYAVKMTLGSVVIYGVHSRPTIANFNGQYVPFTYDSNAKVITQNLRFPYNMSCSVLLQQNSIKQSLAHYNDREKKHVLYYQA</sequence>
<dbReference type="InterPro" id="IPR030458">
    <property type="entry name" value="Glyco_hydro_31_AS"/>
</dbReference>
<keyword evidence="5 6" id="KW-0326">Glycosidase</keyword>
<dbReference type="AlphaFoldDB" id="A0A8B6CI11"/>
<evidence type="ECO:0000256" key="3">
    <source>
        <dbReference type="ARBA" id="ARBA00022801"/>
    </source>
</evidence>
<evidence type="ECO:0000256" key="4">
    <source>
        <dbReference type="ARBA" id="ARBA00023180"/>
    </source>
</evidence>
<dbReference type="Pfam" id="PF21365">
    <property type="entry name" value="Glyco_hydro_31_3rd"/>
    <property type="match status" value="1"/>
</dbReference>
<dbReference type="Pfam" id="PF01055">
    <property type="entry name" value="Glyco_hydro_31_2nd"/>
    <property type="match status" value="1"/>
</dbReference>
<dbReference type="InterPro" id="IPR017853">
    <property type="entry name" value="GH"/>
</dbReference>
<dbReference type="PANTHER" id="PTHR22762">
    <property type="entry name" value="ALPHA-GLUCOSIDASE"/>
    <property type="match status" value="1"/>
</dbReference>
<keyword evidence="3 6" id="KW-0378">Hydrolase</keyword>
<dbReference type="SUPFAM" id="SSF51011">
    <property type="entry name" value="Glycosyl hydrolase domain"/>
    <property type="match status" value="1"/>
</dbReference>
<evidence type="ECO:0000256" key="2">
    <source>
        <dbReference type="ARBA" id="ARBA00022729"/>
    </source>
</evidence>
<proteinExistence type="inferred from homology"/>
<organism evidence="9 10">
    <name type="scientific">Mytilus galloprovincialis</name>
    <name type="common">Mediterranean mussel</name>
    <dbReference type="NCBI Taxonomy" id="29158"/>
    <lineage>
        <taxon>Eukaryota</taxon>
        <taxon>Metazoa</taxon>
        <taxon>Spiralia</taxon>
        <taxon>Lophotrochozoa</taxon>
        <taxon>Mollusca</taxon>
        <taxon>Bivalvia</taxon>
        <taxon>Autobranchia</taxon>
        <taxon>Pteriomorphia</taxon>
        <taxon>Mytilida</taxon>
        <taxon>Mytiloidea</taxon>
        <taxon>Mytilidae</taxon>
        <taxon>Mytilinae</taxon>
        <taxon>Mytilus</taxon>
    </lineage>
</organism>
<dbReference type="CDD" id="cd14752">
    <property type="entry name" value="GH31_N"/>
    <property type="match status" value="1"/>
</dbReference>
<dbReference type="PANTHER" id="PTHR22762:SF131">
    <property type="entry name" value="GLYCOSIDE HYDROLASE FAMILY 31 N-TERMINAL DOMAIN-CONTAINING PROTEIN"/>
    <property type="match status" value="1"/>
</dbReference>
<evidence type="ECO:0000256" key="5">
    <source>
        <dbReference type="ARBA" id="ARBA00023295"/>
    </source>
</evidence>
<feature type="domain" description="Glycosyl hydrolase family 31 C-terminal" evidence="8">
    <location>
        <begin position="403"/>
        <end position="488"/>
    </location>
</feature>
<dbReference type="Proteomes" id="UP000596742">
    <property type="component" value="Unassembled WGS sequence"/>
</dbReference>
<dbReference type="InterPro" id="IPR000322">
    <property type="entry name" value="Glyco_hydro_31_TIM"/>
</dbReference>
<dbReference type="GO" id="GO:0004558">
    <property type="term" value="F:alpha-1,4-glucosidase activity"/>
    <property type="evidence" value="ECO:0007669"/>
    <property type="project" value="UniProtKB-EC"/>
</dbReference>
<dbReference type="Gene3D" id="3.20.20.80">
    <property type="entry name" value="Glycosidases"/>
    <property type="match status" value="1"/>
</dbReference>
<dbReference type="GO" id="GO:0005975">
    <property type="term" value="P:carbohydrate metabolic process"/>
    <property type="evidence" value="ECO:0007669"/>
    <property type="project" value="InterPro"/>
</dbReference>
<evidence type="ECO:0000313" key="9">
    <source>
        <dbReference type="EMBL" id="VDI05656.1"/>
    </source>
</evidence>
<gene>
    <name evidence="9" type="ORF">MGAL_10B008779</name>
</gene>
<dbReference type="SUPFAM" id="SSF51445">
    <property type="entry name" value="(Trans)glycosidases"/>
    <property type="match status" value="1"/>
</dbReference>
<keyword evidence="10" id="KW-1185">Reference proteome</keyword>
<name>A0A8B6CI11_MYTGA</name>
<comment type="similarity">
    <text evidence="1 6">Belongs to the glycosyl hydrolase 31 family.</text>
</comment>
<feature type="domain" description="Glycoside hydrolase family 31 TIM barrel" evidence="7">
    <location>
        <begin position="47"/>
        <end position="395"/>
    </location>
</feature>
<accession>A0A8B6CI11</accession>